<dbReference type="SUPFAM" id="SSF52821">
    <property type="entry name" value="Rhodanese/Cell cycle control phosphatase"/>
    <property type="match status" value="1"/>
</dbReference>
<dbReference type="SMART" id="SM00450">
    <property type="entry name" value="RHOD"/>
    <property type="match status" value="1"/>
</dbReference>
<sequence length="145" mass="16309">MFGGIVVVLGMSSGWLAFDIIVLALLIGWGVSAGISAYRRKHYATVLDEDAFRDGMRKAQVIDLRQKDAFDKGHILGARSLPYIYLKQQYGELRPDLPVYLYDDGMQLSTQAVTFLAKKGYHKLYILKGGYADWHGKTKKAKYAD</sequence>
<accession>A0A7L9VQR8</accession>
<keyword evidence="1" id="KW-1133">Transmembrane helix</keyword>
<dbReference type="Proteomes" id="UP000593929">
    <property type="component" value="Chromosome"/>
</dbReference>
<keyword evidence="1" id="KW-0472">Membrane</keyword>
<keyword evidence="1" id="KW-0812">Transmembrane</keyword>
<dbReference type="InterPro" id="IPR001763">
    <property type="entry name" value="Rhodanese-like_dom"/>
</dbReference>
<dbReference type="PROSITE" id="PS50206">
    <property type="entry name" value="RHODANESE_3"/>
    <property type="match status" value="1"/>
</dbReference>
<dbReference type="CDD" id="cd00158">
    <property type="entry name" value="RHOD"/>
    <property type="match status" value="1"/>
</dbReference>
<evidence type="ECO:0000313" key="3">
    <source>
        <dbReference type="EMBL" id="QOL69764.1"/>
    </source>
</evidence>
<reference evidence="3 4" key="1">
    <citation type="submission" date="2020-10" db="EMBL/GenBank/DDBJ databases">
        <title>Genome sequencing of Lactobacillus mucosae KCTC 21011.</title>
        <authorList>
            <person name="Kim J."/>
        </authorList>
    </citation>
    <scope>NUCLEOTIDE SEQUENCE [LARGE SCALE GENOMIC DNA]</scope>
    <source>
        <strain evidence="3 4">LM011</strain>
    </source>
</reference>
<dbReference type="AlphaFoldDB" id="A0A7L9VQR8"/>
<name>A0A7L9VQR8_LIMMU</name>
<dbReference type="Pfam" id="PF00581">
    <property type="entry name" value="Rhodanese"/>
    <property type="match status" value="1"/>
</dbReference>
<dbReference type="EMBL" id="CP062966">
    <property type="protein sequence ID" value="QOL69764.1"/>
    <property type="molecule type" value="Genomic_DNA"/>
</dbReference>
<dbReference type="PANTHER" id="PTHR43031:SF18">
    <property type="entry name" value="RHODANESE-RELATED SULFURTRANSFERASES"/>
    <property type="match status" value="1"/>
</dbReference>
<organism evidence="3 4">
    <name type="scientific">Limosilactobacillus mucosae</name>
    <name type="common">Lactobacillus mucosae</name>
    <dbReference type="NCBI Taxonomy" id="97478"/>
    <lineage>
        <taxon>Bacteria</taxon>
        <taxon>Bacillati</taxon>
        <taxon>Bacillota</taxon>
        <taxon>Bacilli</taxon>
        <taxon>Lactobacillales</taxon>
        <taxon>Lactobacillaceae</taxon>
        <taxon>Limosilactobacillus</taxon>
    </lineage>
</organism>
<dbReference type="PANTHER" id="PTHR43031">
    <property type="entry name" value="FAD-DEPENDENT OXIDOREDUCTASE"/>
    <property type="match status" value="1"/>
</dbReference>
<feature type="transmembrane region" description="Helical" evidence="1">
    <location>
        <begin position="6"/>
        <end position="31"/>
    </location>
</feature>
<dbReference type="InterPro" id="IPR050229">
    <property type="entry name" value="GlpE_sulfurtransferase"/>
</dbReference>
<feature type="domain" description="Rhodanese" evidence="2">
    <location>
        <begin position="55"/>
        <end position="139"/>
    </location>
</feature>
<dbReference type="RefSeq" id="WP_191978672.1">
    <property type="nucleotide sequence ID" value="NZ_CP171254.1"/>
</dbReference>
<evidence type="ECO:0000256" key="1">
    <source>
        <dbReference type="SAM" id="Phobius"/>
    </source>
</evidence>
<dbReference type="Gene3D" id="3.40.250.10">
    <property type="entry name" value="Rhodanese-like domain"/>
    <property type="match status" value="1"/>
</dbReference>
<evidence type="ECO:0000313" key="4">
    <source>
        <dbReference type="Proteomes" id="UP000593929"/>
    </source>
</evidence>
<dbReference type="InterPro" id="IPR036873">
    <property type="entry name" value="Rhodanese-like_dom_sf"/>
</dbReference>
<protein>
    <submittedName>
        <fullName evidence="3">Rhodanese-like domain-containing protein</fullName>
    </submittedName>
</protein>
<proteinExistence type="predicted"/>
<evidence type="ECO:0000259" key="2">
    <source>
        <dbReference type="PROSITE" id="PS50206"/>
    </source>
</evidence>
<gene>
    <name evidence="3" type="ORF">LM011_00840</name>
</gene>